<feature type="non-terminal residue" evidence="7">
    <location>
        <position position="1"/>
    </location>
</feature>
<evidence type="ECO:0000256" key="1">
    <source>
        <dbReference type="ARBA" id="ARBA00004127"/>
    </source>
</evidence>
<gene>
    <name evidence="7" type="ORF">CALCODRAFT_408839</name>
</gene>
<dbReference type="InParanoid" id="A0A165J8G7"/>
<dbReference type="STRING" id="1353952.A0A165J8G7"/>
<dbReference type="GO" id="GO:0012505">
    <property type="term" value="C:endomembrane system"/>
    <property type="evidence" value="ECO:0007669"/>
    <property type="project" value="UniProtKB-SubCell"/>
</dbReference>
<comment type="similarity">
    <text evidence="2">Belongs to the CCC1 family.</text>
</comment>
<evidence type="ECO:0000256" key="5">
    <source>
        <dbReference type="ARBA" id="ARBA00023136"/>
    </source>
</evidence>
<evidence type="ECO:0000256" key="6">
    <source>
        <dbReference type="SAM" id="Phobius"/>
    </source>
</evidence>
<feature type="transmembrane region" description="Helical" evidence="6">
    <location>
        <begin position="191"/>
        <end position="215"/>
    </location>
</feature>
<accession>A0A165J8G7</accession>
<dbReference type="Pfam" id="PF01988">
    <property type="entry name" value="VIT1"/>
    <property type="match status" value="1"/>
</dbReference>
<dbReference type="Proteomes" id="UP000076842">
    <property type="component" value="Unassembled WGS sequence"/>
</dbReference>
<organism evidence="7 8">
    <name type="scientific">Calocera cornea HHB12733</name>
    <dbReference type="NCBI Taxonomy" id="1353952"/>
    <lineage>
        <taxon>Eukaryota</taxon>
        <taxon>Fungi</taxon>
        <taxon>Dikarya</taxon>
        <taxon>Basidiomycota</taxon>
        <taxon>Agaricomycotina</taxon>
        <taxon>Dacrymycetes</taxon>
        <taxon>Dacrymycetales</taxon>
        <taxon>Dacrymycetaceae</taxon>
        <taxon>Calocera</taxon>
    </lineage>
</organism>
<comment type="subcellular location">
    <subcellularLocation>
        <location evidence="1">Endomembrane system</location>
        <topology evidence="1">Multi-pass membrane protein</topology>
    </subcellularLocation>
</comment>
<feature type="non-terminal residue" evidence="7">
    <location>
        <position position="279"/>
    </location>
</feature>
<evidence type="ECO:0000256" key="3">
    <source>
        <dbReference type="ARBA" id="ARBA00022692"/>
    </source>
</evidence>
<protein>
    <submittedName>
        <fullName evidence="7">DUF125-domain-containing protein</fullName>
    </submittedName>
</protein>
<keyword evidence="4 6" id="KW-1133">Transmembrane helix</keyword>
<evidence type="ECO:0000256" key="2">
    <source>
        <dbReference type="ARBA" id="ARBA00007049"/>
    </source>
</evidence>
<dbReference type="PANTHER" id="PTHR31851">
    <property type="entry name" value="FE(2+)/MN(2+) TRANSPORTER PCL1"/>
    <property type="match status" value="1"/>
</dbReference>
<dbReference type="EMBL" id="KV423922">
    <property type="protein sequence ID" value="KZT61511.1"/>
    <property type="molecule type" value="Genomic_DNA"/>
</dbReference>
<evidence type="ECO:0000256" key="4">
    <source>
        <dbReference type="ARBA" id="ARBA00022989"/>
    </source>
</evidence>
<feature type="transmembrane region" description="Helical" evidence="6">
    <location>
        <begin position="253"/>
        <end position="278"/>
    </location>
</feature>
<dbReference type="GO" id="GO:0030026">
    <property type="term" value="P:intracellular manganese ion homeostasis"/>
    <property type="evidence" value="ECO:0007669"/>
    <property type="project" value="InterPro"/>
</dbReference>
<dbReference type="AlphaFoldDB" id="A0A165J8G7"/>
<dbReference type="OrthoDB" id="73465at2759"/>
<sequence>ETPLAQKCGRVDGVCCKDLKGEDERTLLDPDVVRDIVIGLSDGLTVPFALTAGLSGLGDSRIVVLGGFAELIAGAISMGIGGFLAAQSERDHFRYLRKQTHDRVARSCDGEMMREVYDVLGPVGVDEYTSRQVAMQLRKVEADLHANGNGNGNGHANPEAGGLKWSDDVGLTAFLLKFGENLEEVPARRMYLSALTIGLGYFLGGLIPLLPYFFVDSANTALAYSCALTGIILLIFGAFKTHFTGGTGGVGGYLYGAFSMLLVGGAAAAAAFGCVKLLE</sequence>
<evidence type="ECO:0000313" key="7">
    <source>
        <dbReference type="EMBL" id="KZT61511.1"/>
    </source>
</evidence>
<dbReference type="GO" id="GO:0005384">
    <property type="term" value="F:manganese ion transmembrane transporter activity"/>
    <property type="evidence" value="ECO:0007669"/>
    <property type="project" value="InterPro"/>
</dbReference>
<proteinExistence type="inferred from homology"/>
<keyword evidence="5 6" id="KW-0472">Membrane</keyword>
<feature type="transmembrane region" description="Helical" evidence="6">
    <location>
        <begin position="221"/>
        <end position="241"/>
    </location>
</feature>
<dbReference type="CDD" id="cd02435">
    <property type="entry name" value="CCC1"/>
    <property type="match status" value="1"/>
</dbReference>
<dbReference type="InterPro" id="IPR008217">
    <property type="entry name" value="Ccc1_fam"/>
</dbReference>
<evidence type="ECO:0000313" key="8">
    <source>
        <dbReference type="Proteomes" id="UP000076842"/>
    </source>
</evidence>
<name>A0A165J8G7_9BASI</name>
<keyword evidence="3 6" id="KW-0812">Transmembrane</keyword>
<feature type="transmembrane region" description="Helical" evidence="6">
    <location>
        <begin position="62"/>
        <end position="86"/>
    </location>
</feature>
<keyword evidence="8" id="KW-1185">Reference proteome</keyword>
<reference evidence="7 8" key="1">
    <citation type="journal article" date="2016" name="Mol. Biol. Evol.">
        <title>Comparative Genomics of Early-Diverging Mushroom-Forming Fungi Provides Insights into the Origins of Lignocellulose Decay Capabilities.</title>
        <authorList>
            <person name="Nagy L.G."/>
            <person name="Riley R."/>
            <person name="Tritt A."/>
            <person name="Adam C."/>
            <person name="Daum C."/>
            <person name="Floudas D."/>
            <person name="Sun H."/>
            <person name="Yadav J.S."/>
            <person name="Pangilinan J."/>
            <person name="Larsson K.H."/>
            <person name="Matsuura K."/>
            <person name="Barry K."/>
            <person name="Labutti K."/>
            <person name="Kuo R."/>
            <person name="Ohm R.A."/>
            <person name="Bhattacharya S.S."/>
            <person name="Shirouzu T."/>
            <person name="Yoshinaga Y."/>
            <person name="Martin F.M."/>
            <person name="Grigoriev I.V."/>
            <person name="Hibbett D.S."/>
        </authorList>
    </citation>
    <scope>NUCLEOTIDE SEQUENCE [LARGE SCALE GENOMIC DNA]</scope>
    <source>
        <strain evidence="7 8">HHB12733</strain>
    </source>
</reference>
<dbReference type="FunCoup" id="A0A165J8G7">
    <property type="interactions" value="372"/>
</dbReference>